<dbReference type="EMBL" id="JAMTCP010000036">
    <property type="protein sequence ID" value="MCP2261158.1"/>
    <property type="molecule type" value="Genomic_DNA"/>
</dbReference>
<keyword evidence="2" id="KW-1185">Reference proteome</keyword>
<protein>
    <submittedName>
        <fullName evidence="1">Uncharacterized protein</fullName>
    </submittedName>
</protein>
<evidence type="ECO:0000313" key="2">
    <source>
        <dbReference type="Proteomes" id="UP001205311"/>
    </source>
</evidence>
<evidence type="ECO:0000313" key="1">
    <source>
        <dbReference type="EMBL" id="MCP2261158.1"/>
    </source>
</evidence>
<reference evidence="1 2" key="1">
    <citation type="submission" date="2022-06" db="EMBL/GenBank/DDBJ databases">
        <title>Genomic Encyclopedia of Archaeal and Bacterial Type Strains, Phase II (KMG-II): from individual species to whole genera.</title>
        <authorList>
            <person name="Goeker M."/>
        </authorList>
    </citation>
    <scope>NUCLEOTIDE SEQUENCE [LARGE SCALE GENOMIC DNA]</scope>
    <source>
        <strain evidence="1 2">DSM 40477</strain>
    </source>
</reference>
<proteinExistence type="predicted"/>
<accession>A0ABT1I081</accession>
<sequence>MSASLADLTHSARLFSCQRWGPSVVLVGQRKRGHIFVVGSTSVALTLSA</sequence>
<gene>
    <name evidence="1" type="ORF">LX15_004878</name>
</gene>
<name>A0ABT1I081_STRSD</name>
<comment type="caution">
    <text evidence="1">The sequence shown here is derived from an EMBL/GenBank/DDBJ whole genome shotgun (WGS) entry which is preliminary data.</text>
</comment>
<dbReference type="Proteomes" id="UP001205311">
    <property type="component" value="Unassembled WGS sequence"/>
</dbReference>
<organism evidence="1 2">
    <name type="scientific">Streptoalloteichus tenebrarius (strain ATCC 17920 / DSM 40477 / JCM 4838 / CBS 697.72 / NBRC 16177 / NCIMB 11028 / NRRL B-12390 / A12253. 1 / ISP 5477)</name>
    <name type="common">Streptomyces tenebrarius</name>
    <dbReference type="NCBI Taxonomy" id="1933"/>
    <lineage>
        <taxon>Bacteria</taxon>
        <taxon>Bacillati</taxon>
        <taxon>Actinomycetota</taxon>
        <taxon>Actinomycetes</taxon>
        <taxon>Pseudonocardiales</taxon>
        <taxon>Pseudonocardiaceae</taxon>
        <taxon>Streptoalloteichus</taxon>
    </lineage>
</organism>